<gene>
    <name evidence="4" type="ORF">BZG36_02940</name>
</gene>
<evidence type="ECO:0000313" key="5">
    <source>
        <dbReference type="Proteomes" id="UP000242875"/>
    </source>
</evidence>
<accession>A0A261Y005</accession>
<dbReference type="PROSITE" id="PS00671">
    <property type="entry name" value="D_2_HYDROXYACID_DH_3"/>
    <property type="match status" value="1"/>
</dbReference>
<dbReference type="InterPro" id="IPR029753">
    <property type="entry name" value="D-isomer_DH_CS"/>
</dbReference>
<dbReference type="GO" id="GO:0016618">
    <property type="term" value="F:hydroxypyruvate reductase [NAD(P)H] activity"/>
    <property type="evidence" value="ECO:0007669"/>
    <property type="project" value="TreeGrafter"/>
</dbReference>
<evidence type="ECO:0000256" key="1">
    <source>
        <dbReference type="ARBA" id="ARBA00023002"/>
    </source>
</evidence>
<keyword evidence="2" id="KW-0520">NAD</keyword>
<dbReference type="EMBL" id="MVBO01000061">
    <property type="protein sequence ID" value="OZJ03949.1"/>
    <property type="molecule type" value="Genomic_DNA"/>
</dbReference>
<dbReference type="AlphaFoldDB" id="A0A261Y005"/>
<dbReference type="Proteomes" id="UP000242875">
    <property type="component" value="Unassembled WGS sequence"/>
</dbReference>
<dbReference type="InterPro" id="IPR036291">
    <property type="entry name" value="NAD(P)-bd_dom_sf"/>
</dbReference>
<dbReference type="SUPFAM" id="SSF51735">
    <property type="entry name" value="NAD(P)-binding Rossmann-fold domains"/>
    <property type="match status" value="1"/>
</dbReference>
<protein>
    <recommendedName>
        <fullName evidence="3">D-isomer specific 2-hydroxyacid dehydrogenase NAD-binding domain-containing protein</fullName>
    </recommendedName>
</protein>
<name>A0A261Y005_9FUNG</name>
<reference evidence="4 5" key="1">
    <citation type="journal article" date="2017" name="Mycologia">
        <title>Bifiguratus adelaidae, gen. et sp. nov., a new member of Mucoromycotina in endophytic and soil-dwelling habitats.</title>
        <authorList>
            <person name="Torres-Cruz T.J."/>
            <person name="Billingsley Tobias T.L."/>
            <person name="Almatruk M."/>
            <person name="Hesse C."/>
            <person name="Kuske C.R."/>
            <person name="Desiro A."/>
            <person name="Benucci G.M."/>
            <person name="Bonito G."/>
            <person name="Stajich J.E."/>
            <person name="Dunlap C."/>
            <person name="Arnold A.E."/>
            <person name="Porras-Alfaro A."/>
        </authorList>
    </citation>
    <scope>NUCLEOTIDE SEQUENCE [LARGE SCALE GENOMIC DNA]</scope>
    <source>
        <strain evidence="4 5">AZ0501</strain>
    </source>
</reference>
<sequence>METLATAAKQHVRPLRILFCVKRFGDHKPWESLSRTVLVPHVIEACMPNDVEEALASFQPEVLVPWWIPIPAKYLRDTPSLKFIQQFGVGVENIDISAATEQGIWVARLASGATGNADTVAEHTVMLMLATARHLLQAHRTVQEGQVVGRPHGAGLMGKTVCIVGFGDIGHAIARRLGYGWGMKITAVRRRAEDGIPAAFAEKEFIHKLYGMNQLDQALAEADFTVLAIKYDPAETHHLFSKPMFDKMKRGSILVNIARGGLINSLDLLEALKSGQLGGAGLDVFEEEPIPATHPLQGAPNVVFTPHVGAAGDLFYEGGLKAFKENVDRFASGFLPLWCINAPKSPKEALRQPALENGILQVEASAA</sequence>
<keyword evidence="1" id="KW-0560">Oxidoreductase</keyword>
<dbReference type="OrthoDB" id="298012at2759"/>
<dbReference type="InterPro" id="IPR006140">
    <property type="entry name" value="D-isomer_DH_NAD-bd"/>
</dbReference>
<dbReference type="PANTHER" id="PTHR10996:SF178">
    <property type="entry name" value="2-HYDROXYACID DEHYDROGENASE YGL185C-RELATED"/>
    <property type="match status" value="1"/>
</dbReference>
<comment type="caution">
    <text evidence="4">The sequence shown here is derived from an EMBL/GenBank/DDBJ whole genome shotgun (WGS) entry which is preliminary data.</text>
</comment>
<feature type="domain" description="D-isomer specific 2-hydroxyacid dehydrogenase NAD-binding" evidence="3">
    <location>
        <begin position="125"/>
        <end position="309"/>
    </location>
</feature>
<evidence type="ECO:0000259" key="3">
    <source>
        <dbReference type="Pfam" id="PF02826"/>
    </source>
</evidence>
<dbReference type="GO" id="GO:0005829">
    <property type="term" value="C:cytosol"/>
    <property type="evidence" value="ECO:0007669"/>
    <property type="project" value="TreeGrafter"/>
</dbReference>
<dbReference type="Gene3D" id="3.40.50.720">
    <property type="entry name" value="NAD(P)-binding Rossmann-like Domain"/>
    <property type="match status" value="2"/>
</dbReference>
<dbReference type="SUPFAM" id="SSF52283">
    <property type="entry name" value="Formate/glycerate dehydrogenase catalytic domain-like"/>
    <property type="match status" value="1"/>
</dbReference>
<organism evidence="4 5">
    <name type="scientific">Bifiguratus adelaidae</name>
    <dbReference type="NCBI Taxonomy" id="1938954"/>
    <lineage>
        <taxon>Eukaryota</taxon>
        <taxon>Fungi</taxon>
        <taxon>Fungi incertae sedis</taxon>
        <taxon>Mucoromycota</taxon>
        <taxon>Mucoromycotina</taxon>
        <taxon>Endogonomycetes</taxon>
        <taxon>Endogonales</taxon>
        <taxon>Endogonales incertae sedis</taxon>
        <taxon>Bifiguratus</taxon>
    </lineage>
</organism>
<dbReference type="GO" id="GO:0030267">
    <property type="term" value="F:glyoxylate reductase (NADPH) activity"/>
    <property type="evidence" value="ECO:0007669"/>
    <property type="project" value="TreeGrafter"/>
</dbReference>
<dbReference type="InterPro" id="IPR050223">
    <property type="entry name" value="D-isomer_2-hydroxyacid_DH"/>
</dbReference>
<evidence type="ECO:0000313" key="4">
    <source>
        <dbReference type="EMBL" id="OZJ03949.1"/>
    </source>
</evidence>
<proteinExistence type="predicted"/>
<evidence type="ECO:0000256" key="2">
    <source>
        <dbReference type="ARBA" id="ARBA00023027"/>
    </source>
</evidence>
<dbReference type="GO" id="GO:0051287">
    <property type="term" value="F:NAD binding"/>
    <property type="evidence" value="ECO:0007669"/>
    <property type="project" value="InterPro"/>
</dbReference>
<dbReference type="Pfam" id="PF02826">
    <property type="entry name" value="2-Hacid_dh_C"/>
    <property type="match status" value="1"/>
</dbReference>
<keyword evidence="5" id="KW-1185">Reference proteome</keyword>
<dbReference type="PANTHER" id="PTHR10996">
    <property type="entry name" value="2-HYDROXYACID DEHYDROGENASE-RELATED"/>
    <property type="match status" value="1"/>
</dbReference>